<accession>A0ABD0KSP6</accession>
<protein>
    <submittedName>
        <fullName evidence="1">Uncharacterized protein</fullName>
    </submittedName>
</protein>
<sequence length="102" mass="11565">MVYCRQGSALPNTQPSRAIHRRVPRHSSRSFPFRSLDHSGSWKGEIVKRHSGIIDKKLFRRRDCMTADTASMITRTVAGYINSTSGCVYVDGSPAKMRVYFN</sequence>
<proteinExistence type="predicted"/>
<name>A0ABD0KSP6_9CAEN</name>
<evidence type="ECO:0000313" key="1">
    <source>
        <dbReference type="EMBL" id="KAK7489903.1"/>
    </source>
</evidence>
<dbReference type="AlphaFoldDB" id="A0ABD0KSP6"/>
<dbReference type="Proteomes" id="UP001519460">
    <property type="component" value="Unassembled WGS sequence"/>
</dbReference>
<organism evidence="1 2">
    <name type="scientific">Batillaria attramentaria</name>
    <dbReference type="NCBI Taxonomy" id="370345"/>
    <lineage>
        <taxon>Eukaryota</taxon>
        <taxon>Metazoa</taxon>
        <taxon>Spiralia</taxon>
        <taxon>Lophotrochozoa</taxon>
        <taxon>Mollusca</taxon>
        <taxon>Gastropoda</taxon>
        <taxon>Caenogastropoda</taxon>
        <taxon>Sorbeoconcha</taxon>
        <taxon>Cerithioidea</taxon>
        <taxon>Batillariidae</taxon>
        <taxon>Batillaria</taxon>
    </lineage>
</organism>
<keyword evidence="2" id="KW-1185">Reference proteome</keyword>
<evidence type="ECO:0000313" key="2">
    <source>
        <dbReference type="Proteomes" id="UP001519460"/>
    </source>
</evidence>
<comment type="caution">
    <text evidence="1">The sequence shown here is derived from an EMBL/GenBank/DDBJ whole genome shotgun (WGS) entry which is preliminary data.</text>
</comment>
<dbReference type="EMBL" id="JACVVK020000133">
    <property type="protein sequence ID" value="KAK7489903.1"/>
    <property type="molecule type" value="Genomic_DNA"/>
</dbReference>
<gene>
    <name evidence="1" type="ORF">BaRGS_00018925</name>
</gene>
<reference evidence="1 2" key="1">
    <citation type="journal article" date="2023" name="Sci. Data">
        <title>Genome assembly of the Korean intertidal mud-creeper Batillaria attramentaria.</title>
        <authorList>
            <person name="Patra A.K."/>
            <person name="Ho P.T."/>
            <person name="Jun S."/>
            <person name="Lee S.J."/>
            <person name="Kim Y."/>
            <person name="Won Y.J."/>
        </authorList>
    </citation>
    <scope>NUCLEOTIDE SEQUENCE [LARGE SCALE GENOMIC DNA]</scope>
    <source>
        <strain evidence="1">Wonlab-2016</strain>
    </source>
</reference>